<evidence type="ECO:0000313" key="2">
    <source>
        <dbReference type="WBParaSite" id="ES5_v2.g19767.t1"/>
    </source>
</evidence>
<evidence type="ECO:0000313" key="1">
    <source>
        <dbReference type="Proteomes" id="UP000887579"/>
    </source>
</evidence>
<dbReference type="Proteomes" id="UP000887579">
    <property type="component" value="Unplaced"/>
</dbReference>
<organism evidence="1 2">
    <name type="scientific">Panagrolaimus sp. ES5</name>
    <dbReference type="NCBI Taxonomy" id="591445"/>
    <lineage>
        <taxon>Eukaryota</taxon>
        <taxon>Metazoa</taxon>
        <taxon>Ecdysozoa</taxon>
        <taxon>Nematoda</taxon>
        <taxon>Chromadorea</taxon>
        <taxon>Rhabditida</taxon>
        <taxon>Tylenchina</taxon>
        <taxon>Panagrolaimomorpha</taxon>
        <taxon>Panagrolaimoidea</taxon>
        <taxon>Panagrolaimidae</taxon>
        <taxon>Panagrolaimus</taxon>
    </lineage>
</organism>
<name>A0AC34FRQ8_9BILA</name>
<sequence>MDPAAQPRQFIPSCPPILNVAILEEILVQVIRGPKRKYRIHDPEENARVIMNFILCQKHSFEIFIGVLQRYDMRFVYDGPAYFGIRNNLFFQFPARFNKKKGMGLAITLPVDHPLIKVILTWMQI</sequence>
<proteinExistence type="predicted"/>
<reference evidence="2" key="1">
    <citation type="submission" date="2022-11" db="UniProtKB">
        <authorList>
            <consortium name="WormBaseParasite"/>
        </authorList>
    </citation>
    <scope>IDENTIFICATION</scope>
</reference>
<protein>
    <submittedName>
        <fullName evidence="2">Uncharacterized protein</fullName>
    </submittedName>
</protein>
<accession>A0AC34FRQ8</accession>
<dbReference type="WBParaSite" id="ES5_v2.g19767.t1">
    <property type="protein sequence ID" value="ES5_v2.g19767.t1"/>
    <property type="gene ID" value="ES5_v2.g19767"/>
</dbReference>